<dbReference type="Proteomes" id="UP000010802">
    <property type="component" value="Chromosome"/>
</dbReference>
<dbReference type="KEGG" id="tae:TepiRe1_0999"/>
<dbReference type="AlphaFoldDB" id="U4Q8D4"/>
<proteinExistence type="predicted"/>
<evidence type="ECO:0000313" key="2">
    <source>
        <dbReference type="Proteomes" id="UP000010802"/>
    </source>
</evidence>
<protein>
    <submittedName>
        <fullName evidence="1">Uncharacterized protein</fullName>
    </submittedName>
</protein>
<dbReference type="HOGENOM" id="CLU_2248786_0_0_9"/>
<accession>U4Q8D4</accession>
<dbReference type="EMBL" id="HF563609">
    <property type="protein sequence ID" value="CDI40538.1"/>
    <property type="molecule type" value="Genomic_DNA"/>
</dbReference>
<sequence length="104" mass="11859">MLISDSEYPCADNSLGELSCKRSIASYSLVTVLSAGWSVAKAVAESEKAIVKQRIIDKNFFISNPPFNFIMSKVSIFNKLTHWRHPFLKKIYCCFPCRLFLEFA</sequence>
<name>U4Q8D4_TEPAE</name>
<keyword evidence="2" id="KW-1185">Reference proteome</keyword>
<evidence type="ECO:0000313" key="1">
    <source>
        <dbReference type="EMBL" id="CDI40538.1"/>
    </source>
</evidence>
<reference evidence="2" key="1">
    <citation type="journal article" date="2013" name="Genome Announc.">
        <title>First genome sequence of a syntrophic acetate-oxidizing bacterium, Tepidanaerobacter acetatoxydans strain Re1.</title>
        <authorList>
            <person name="Manzoor S."/>
            <person name="Bongcam-Rudloff E."/>
            <person name="Schnurer A."/>
            <person name="Muller B."/>
        </authorList>
    </citation>
    <scope>NUCLEOTIDE SEQUENCE [LARGE SCALE GENOMIC DNA]</scope>
    <source>
        <strain evidence="2">Re1</strain>
    </source>
</reference>
<organism evidence="1 2">
    <name type="scientific">Tepidanaerobacter acetatoxydans (strain DSM 21804 / JCM 16047 / Re1)</name>
    <dbReference type="NCBI Taxonomy" id="1209989"/>
    <lineage>
        <taxon>Bacteria</taxon>
        <taxon>Bacillati</taxon>
        <taxon>Bacillota</taxon>
        <taxon>Clostridia</taxon>
        <taxon>Thermosediminibacterales</taxon>
        <taxon>Tepidanaerobacteraceae</taxon>
        <taxon>Tepidanaerobacter</taxon>
    </lineage>
</organism>
<gene>
    <name evidence="1" type="ordered locus">TEPIRE1_0999</name>
</gene>